<feature type="transmembrane region" description="Helical" evidence="1">
    <location>
        <begin position="298"/>
        <end position="320"/>
    </location>
</feature>
<organism evidence="2 3">
    <name type="scientific">Chondrus crispus</name>
    <name type="common">Carrageen Irish moss</name>
    <name type="synonym">Polymorpha crispa</name>
    <dbReference type="NCBI Taxonomy" id="2769"/>
    <lineage>
        <taxon>Eukaryota</taxon>
        <taxon>Rhodophyta</taxon>
        <taxon>Florideophyceae</taxon>
        <taxon>Rhodymeniophycidae</taxon>
        <taxon>Gigartinales</taxon>
        <taxon>Gigartinaceae</taxon>
        <taxon>Chondrus</taxon>
    </lineage>
</organism>
<evidence type="ECO:0000313" key="2">
    <source>
        <dbReference type="EMBL" id="CDF37555.1"/>
    </source>
</evidence>
<feature type="transmembrane region" description="Helical" evidence="1">
    <location>
        <begin position="105"/>
        <end position="138"/>
    </location>
</feature>
<feature type="transmembrane region" description="Helical" evidence="1">
    <location>
        <begin position="332"/>
        <end position="353"/>
    </location>
</feature>
<dbReference type="AlphaFoldDB" id="R7QJI0"/>
<gene>
    <name evidence="2" type="ORF">CHC_T00005703001</name>
</gene>
<evidence type="ECO:0008006" key="4">
    <source>
        <dbReference type="Google" id="ProtNLM"/>
    </source>
</evidence>
<feature type="transmembrane region" description="Helical" evidence="1">
    <location>
        <begin position="73"/>
        <end position="93"/>
    </location>
</feature>
<dbReference type="PANTHER" id="PTHR36844:SF1">
    <property type="entry name" value="PROTEASE PRSW"/>
    <property type="match status" value="1"/>
</dbReference>
<dbReference type="GeneID" id="17325140"/>
<proteinExistence type="predicted"/>
<accession>R7QJI0</accession>
<dbReference type="OrthoDB" id="125546at2759"/>
<dbReference type="RefSeq" id="XP_005717426.1">
    <property type="nucleotide sequence ID" value="XM_005717369.1"/>
</dbReference>
<dbReference type="Pfam" id="PF13367">
    <property type="entry name" value="PrsW-protease"/>
    <property type="match status" value="1"/>
</dbReference>
<keyword evidence="1" id="KW-1133">Transmembrane helix</keyword>
<feature type="transmembrane region" description="Helical" evidence="1">
    <location>
        <begin position="225"/>
        <end position="249"/>
    </location>
</feature>
<dbReference type="Proteomes" id="UP000012073">
    <property type="component" value="Unassembled WGS sequence"/>
</dbReference>
<keyword evidence="1" id="KW-0472">Membrane</keyword>
<dbReference type="EMBL" id="HG001850">
    <property type="protein sequence ID" value="CDF37555.1"/>
    <property type="molecule type" value="Genomic_DNA"/>
</dbReference>
<feature type="transmembrane region" description="Helical" evidence="1">
    <location>
        <begin position="49"/>
        <end position="67"/>
    </location>
</feature>
<dbReference type="InterPro" id="IPR026898">
    <property type="entry name" value="PrsW"/>
</dbReference>
<dbReference type="GO" id="GO:0008233">
    <property type="term" value="F:peptidase activity"/>
    <property type="evidence" value="ECO:0007669"/>
    <property type="project" value="InterPro"/>
</dbReference>
<reference evidence="3" key="1">
    <citation type="journal article" date="2013" name="Proc. Natl. Acad. Sci. U.S.A.">
        <title>Genome structure and metabolic features in the red seaweed Chondrus crispus shed light on evolution of the Archaeplastida.</title>
        <authorList>
            <person name="Collen J."/>
            <person name="Porcel B."/>
            <person name="Carre W."/>
            <person name="Ball S.G."/>
            <person name="Chaparro C."/>
            <person name="Tonon T."/>
            <person name="Barbeyron T."/>
            <person name="Michel G."/>
            <person name="Noel B."/>
            <person name="Valentin K."/>
            <person name="Elias M."/>
            <person name="Artiguenave F."/>
            <person name="Arun A."/>
            <person name="Aury J.M."/>
            <person name="Barbosa-Neto J.F."/>
            <person name="Bothwell J.H."/>
            <person name="Bouget F.Y."/>
            <person name="Brillet L."/>
            <person name="Cabello-Hurtado F."/>
            <person name="Capella-Gutierrez S."/>
            <person name="Charrier B."/>
            <person name="Cladiere L."/>
            <person name="Cock J.M."/>
            <person name="Coelho S.M."/>
            <person name="Colleoni C."/>
            <person name="Czjzek M."/>
            <person name="Da Silva C."/>
            <person name="Delage L."/>
            <person name="Denoeud F."/>
            <person name="Deschamps P."/>
            <person name="Dittami S.M."/>
            <person name="Gabaldon T."/>
            <person name="Gachon C.M."/>
            <person name="Groisillier A."/>
            <person name="Herve C."/>
            <person name="Jabbari K."/>
            <person name="Katinka M."/>
            <person name="Kloareg B."/>
            <person name="Kowalczyk N."/>
            <person name="Labadie K."/>
            <person name="Leblanc C."/>
            <person name="Lopez P.J."/>
            <person name="McLachlan D.H."/>
            <person name="Meslet-Cladiere L."/>
            <person name="Moustafa A."/>
            <person name="Nehr Z."/>
            <person name="Nyvall Collen P."/>
            <person name="Panaud O."/>
            <person name="Partensky F."/>
            <person name="Poulain J."/>
            <person name="Rensing S.A."/>
            <person name="Rousvoal S."/>
            <person name="Samson G."/>
            <person name="Symeonidi A."/>
            <person name="Weissenbach J."/>
            <person name="Zambounis A."/>
            <person name="Wincker P."/>
            <person name="Boyen C."/>
        </authorList>
    </citation>
    <scope>NUCLEOTIDE SEQUENCE [LARGE SCALE GENOMIC DNA]</scope>
    <source>
        <strain evidence="3">cv. Stackhouse</strain>
    </source>
</reference>
<evidence type="ECO:0000256" key="1">
    <source>
        <dbReference type="SAM" id="Phobius"/>
    </source>
</evidence>
<dbReference type="Gramene" id="CDF37555">
    <property type="protein sequence ID" value="CDF37555"/>
    <property type="gene ID" value="CHC_T00005703001"/>
</dbReference>
<feature type="transmembrane region" description="Helical" evidence="1">
    <location>
        <begin position="261"/>
        <end position="286"/>
    </location>
</feature>
<evidence type="ECO:0000313" key="3">
    <source>
        <dbReference type="Proteomes" id="UP000012073"/>
    </source>
</evidence>
<sequence length="372" mass="40979">MVVPERTPIVGADDSSIPIGSSPSYGYSGARRNPFDFTRRRTVSFRNPCLLFLVLLFILRLFFAVFTTPDYGVGFLFVLISLLPAAVVGWFILSRFRDEIVGRPFLFLQFLIGAIPLILFIIPLELITTAAALIPIVFAIRGDLEEDLPKIIEAAEGGNSKAVQQLIQQLAQSIPLWAIILSLVLIAYVTAGTVEEVGKWLVARRYIGLECICGQDERKVGCRGIMASACMAALGFATIENIGYVSGMARAASQNSSAELLFVFLGLFRGLLAFPVHVGTQLYVAITASQRHIFMDDVSVPWALFHAILFHGTFDVLAFLSGALVTLRLWPAWIGLLVPVIDIIMVVLLLLVCRARYKALLERERMAMSEPV</sequence>
<protein>
    <recommendedName>
        <fullName evidence="4">PrsW family intramembrane metalloprotease</fullName>
    </recommendedName>
</protein>
<keyword evidence="3" id="KW-1185">Reference proteome</keyword>
<feature type="transmembrane region" description="Helical" evidence="1">
    <location>
        <begin position="174"/>
        <end position="194"/>
    </location>
</feature>
<dbReference type="PANTHER" id="PTHR36844">
    <property type="entry name" value="PROTEASE PRSW"/>
    <property type="match status" value="1"/>
</dbReference>
<dbReference type="KEGG" id="ccp:CHC_T00005703001"/>
<name>R7QJI0_CHOCR</name>
<keyword evidence="1" id="KW-0812">Transmembrane</keyword>